<feature type="compositionally biased region" description="Basic and acidic residues" evidence="1">
    <location>
        <begin position="103"/>
        <end position="112"/>
    </location>
</feature>
<feature type="compositionally biased region" description="Basic and acidic residues" evidence="1">
    <location>
        <begin position="232"/>
        <end position="249"/>
    </location>
</feature>
<accession>A0A1B1DTZ3</accession>
<keyword evidence="2" id="KW-1133">Transmembrane helix</keyword>
<dbReference type="EMBL" id="CP016240">
    <property type="protein sequence ID" value="ANQ06055.1"/>
    <property type="molecule type" value="Genomic_DNA"/>
</dbReference>
<reference evidence="4" key="1">
    <citation type="submission" date="2016-06" db="EMBL/GenBank/DDBJ databases">
        <title>First high quality genome sequence of Plasmodium coatneyi using continuous long reads from single molecule, real-time sequencing.</title>
        <authorList>
            <person name="Chien J.-T."/>
            <person name="Pakala S.B."/>
            <person name="Geraldo J.A."/>
            <person name="Lapp S.A."/>
            <person name="Barnwell J.W."/>
            <person name="Kissinger J.C."/>
            <person name="Galinski M.R."/>
            <person name="Humphrey J.C."/>
        </authorList>
    </citation>
    <scope>NUCLEOTIDE SEQUENCE [LARGE SCALE GENOMIC DNA]</scope>
    <source>
        <strain evidence="4">Hackeri</strain>
    </source>
</reference>
<feature type="transmembrane region" description="Helical" evidence="2">
    <location>
        <begin position="45"/>
        <end position="64"/>
    </location>
</feature>
<keyword evidence="2" id="KW-0812">Transmembrane</keyword>
<protein>
    <submittedName>
        <fullName evidence="3">Uncharacterized protein</fullName>
    </submittedName>
</protein>
<proteinExistence type="predicted"/>
<feature type="compositionally biased region" description="Polar residues" evidence="1">
    <location>
        <begin position="274"/>
        <end position="285"/>
    </location>
</feature>
<dbReference type="GeneID" id="30906952"/>
<keyword evidence="2" id="KW-0472">Membrane</keyword>
<sequence length="285" mass="31945">MVHSNRRTTKNGALPGVFPSQGGRIPIAQASQKNRMDGKKASGSSFFFTKRNAMLFFVLAFIFLKHQEDFRRQDVNAPLQLHDSVGRKLASTEIYFRKRGKKEKVTEVKKESSGSGNKAPSVAGNKAPRVGRNKAPTEVENKSPTEGENKAPTEVENKSPTEGENKTPTEPENKTPFKDLSRETEKRECAKVKWGASKYGKGGSRAEEHRRRLKQWLQETGIDPGEYLTGREPPKSTKQKVQEKKETTEKGGSQKPSEQKIQEKKDSSRKATKKTTGQQVMNKKD</sequence>
<evidence type="ECO:0000256" key="1">
    <source>
        <dbReference type="SAM" id="MobiDB-lite"/>
    </source>
</evidence>
<dbReference type="RefSeq" id="XP_019912750.1">
    <property type="nucleotide sequence ID" value="XM_020057049.1"/>
</dbReference>
<dbReference type="Proteomes" id="UP000092716">
    <property type="component" value="Chromosome 2"/>
</dbReference>
<dbReference type="OrthoDB" id="389507at2759"/>
<feature type="compositionally biased region" description="Basic and acidic residues" evidence="1">
    <location>
        <begin position="257"/>
        <end position="269"/>
    </location>
</feature>
<dbReference type="VEuPathDB" id="PlasmoDB:PCOAH_00002320"/>
<name>A0A1B1DTZ3_9APIC</name>
<feature type="region of interest" description="Disordered" evidence="1">
    <location>
        <begin position="100"/>
        <end position="285"/>
    </location>
</feature>
<feature type="compositionally biased region" description="Basic and acidic residues" evidence="1">
    <location>
        <begin position="135"/>
        <end position="191"/>
    </location>
</feature>
<feature type="region of interest" description="Disordered" evidence="1">
    <location>
        <begin position="1"/>
        <end position="24"/>
    </location>
</feature>
<dbReference type="AlphaFoldDB" id="A0A1B1DTZ3"/>
<keyword evidence="4" id="KW-1185">Reference proteome</keyword>
<dbReference type="KEGG" id="pcot:PCOAH_00002320"/>
<evidence type="ECO:0000256" key="2">
    <source>
        <dbReference type="SAM" id="Phobius"/>
    </source>
</evidence>
<gene>
    <name evidence="3" type="ORF">PCOAH_00002320</name>
</gene>
<evidence type="ECO:0000313" key="4">
    <source>
        <dbReference type="Proteomes" id="UP000092716"/>
    </source>
</evidence>
<evidence type="ECO:0000313" key="3">
    <source>
        <dbReference type="EMBL" id="ANQ06055.1"/>
    </source>
</evidence>
<organism evidence="3 4">
    <name type="scientific">Plasmodium coatneyi</name>
    <dbReference type="NCBI Taxonomy" id="208452"/>
    <lineage>
        <taxon>Eukaryota</taxon>
        <taxon>Sar</taxon>
        <taxon>Alveolata</taxon>
        <taxon>Apicomplexa</taxon>
        <taxon>Aconoidasida</taxon>
        <taxon>Haemosporida</taxon>
        <taxon>Plasmodiidae</taxon>
        <taxon>Plasmodium</taxon>
    </lineage>
</organism>